<proteinExistence type="predicted"/>
<name>A0A1F4ZB17_9BACT</name>
<comment type="caution">
    <text evidence="6">The sequence shown here is derived from an EMBL/GenBank/DDBJ whole genome shotgun (WGS) entry which is preliminary data.</text>
</comment>
<evidence type="ECO:0000259" key="5">
    <source>
        <dbReference type="Pfam" id="PF20990"/>
    </source>
</evidence>
<dbReference type="EMBL" id="MEXN01000005">
    <property type="protein sequence ID" value="OGD03579.1"/>
    <property type="molecule type" value="Genomic_DNA"/>
</dbReference>
<dbReference type="Proteomes" id="UP000177080">
    <property type="component" value="Unassembled WGS sequence"/>
</dbReference>
<dbReference type="Pfam" id="PF09972">
    <property type="entry name" value="DUF2207"/>
    <property type="match status" value="1"/>
</dbReference>
<dbReference type="AlphaFoldDB" id="A0A1F4ZB17"/>
<keyword evidence="2" id="KW-0472">Membrane</keyword>
<dbReference type="Pfam" id="PF20990">
    <property type="entry name" value="DUF2207_C"/>
    <property type="match status" value="1"/>
</dbReference>
<accession>A0A1F4ZB17</accession>
<feature type="transmembrane region" description="Helical" evidence="2">
    <location>
        <begin position="398"/>
        <end position="418"/>
    </location>
</feature>
<organism evidence="6 7">
    <name type="scientific">Candidatus Amesbacteria bacterium RIFCSPLOWO2_01_FULL_48_25</name>
    <dbReference type="NCBI Taxonomy" id="1797259"/>
    <lineage>
        <taxon>Bacteria</taxon>
        <taxon>Candidatus Amesiibacteriota</taxon>
    </lineage>
</organism>
<dbReference type="InterPro" id="IPR048389">
    <property type="entry name" value="YciQ-like_C"/>
</dbReference>
<feature type="domain" description="DUF2207" evidence="4">
    <location>
        <begin position="25"/>
        <end position="167"/>
    </location>
</feature>
<evidence type="ECO:0000313" key="7">
    <source>
        <dbReference type="Proteomes" id="UP000177080"/>
    </source>
</evidence>
<protein>
    <recommendedName>
        <fullName evidence="8">DUF2207 domain-containing protein</fullName>
    </recommendedName>
</protein>
<evidence type="ECO:0000256" key="3">
    <source>
        <dbReference type="SAM" id="SignalP"/>
    </source>
</evidence>
<feature type="domain" description="Predicted membrane protein YciQ-like C-terminal" evidence="5">
    <location>
        <begin position="272"/>
        <end position="490"/>
    </location>
</feature>
<dbReference type="InterPro" id="IPR018702">
    <property type="entry name" value="DUF2207"/>
</dbReference>
<dbReference type="STRING" id="1797259.A2989_02760"/>
<keyword evidence="3" id="KW-0732">Signal</keyword>
<evidence type="ECO:0000259" key="4">
    <source>
        <dbReference type="Pfam" id="PF09972"/>
    </source>
</evidence>
<evidence type="ECO:0008006" key="8">
    <source>
        <dbReference type="Google" id="ProtNLM"/>
    </source>
</evidence>
<reference evidence="6 7" key="1">
    <citation type="journal article" date="2016" name="Nat. Commun.">
        <title>Thousands of microbial genomes shed light on interconnected biogeochemical processes in an aquifer system.</title>
        <authorList>
            <person name="Anantharaman K."/>
            <person name="Brown C.T."/>
            <person name="Hug L.A."/>
            <person name="Sharon I."/>
            <person name="Castelle C.J."/>
            <person name="Probst A.J."/>
            <person name="Thomas B.C."/>
            <person name="Singh A."/>
            <person name="Wilkins M.J."/>
            <person name="Karaoz U."/>
            <person name="Brodie E.L."/>
            <person name="Williams K.H."/>
            <person name="Hubbard S.S."/>
            <person name="Banfield J.F."/>
        </authorList>
    </citation>
    <scope>NUCLEOTIDE SEQUENCE [LARGE SCALE GENOMIC DNA]</scope>
</reference>
<evidence type="ECO:0000313" key="6">
    <source>
        <dbReference type="EMBL" id="OGD03579.1"/>
    </source>
</evidence>
<sequence length="562" mass="61681">MKKLALVIWLALVLPTKVGAQEYEVTSFSSRIEILRNTDLRITETIEANFNIPKHGIFRYIPSKYKVEGKTWDTHLRVERVNERYTLTHEGNNVVIKIGDPNVTSTGPKTYEITYVVENMVLDFSNHDEVYWNVTGADWDTTIDKASVQVVTPWAKIIKSDCFAGVSGTSDRSCRTVGDSWTAGGLGEGKEMTIVVGLDKENLLEWPGWWDRNWREIGKYLLSLAPALIMGSIWYVRGRDLKYIGSNVYVKQEAAIVRKTGVGEREHLPLVYSPIAGLTPAEVGTIIDQRVDLADVTAEILELARLGYVKIKKVDKDYLFERTDKNDEALKDFQKSLLTNITDSVRFAPDVGSTSRQTSLAKMKQKFSKSLDEFKDKLYEHLASARIFDGRPDNIRRIVVGIGAFAGWMTIGIFGAVVLAQGPWGVVLLVSSAIAGVFAYQLPRRTAWGHSLYRQTVGLKYFLGKGKWRYEVAEKYLFLEEVFPLAVSLGVVSKLVSDMKGLGLAAPEYVGGFGGNIGSFHSQISSTLPSVKSGGSGGWSGGSGFSGGSSGGGGGGGGGGSW</sequence>
<evidence type="ECO:0000256" key="1">
    <source>
        <dbReference type="SAM" id="MobiDB-lite"/>
    </source>
</evidence>
<feature type="transmembrane region" description="Helical" evidence="2">
    <location>
        <begin position="424"/>
        <end position="442"/>
    </location>
</feature>
<feature type="signal peptide" evidence="3">
    <location>
        <begin position="1"/>
        <end position="20"/>
    </location>
</feature>
<keyword evidence="2" id="KW-1133">Transmembrane helix</keyword>
<feature type="chain" id="PRO_5009515979" description="DUF2207 domain-containing protein" evidence="3">
    <location>
        <begin position="21"/>
        <end position="562"/>
    </location>
</feature>
<evidence type="ECO:0000256" key="2">
    <source>
        <dbReference type="SAM" id="Phobius"/>
    </source>
</evidence>
<gene>
    <name evidence="6" type="ORF">A2989_02760</name>
</gene>
<feature type="region of interest" description="Disordered" evidence="1">
    <location>
        <begin position="542"/>
        <end position="562"/>
    </location>
</feature>
<keyword evidence="2" id="KW-0812">Transmembrane</keyword>